<dbReference type="EMBL" id="JAUSUT010000001">
    <property type="protein sequence ID" value="MDQ0377193.1"/>
    <property type="molecule type" value="Genomic_DNA"/>
</dbReference>
<name>A0ABU0EPH5_9PSEU</name>
<feature type="transmembrane region" description="Helical" evidence="2">
    <location>
        <begin position="151"/>
        <end position="177"/>
    </location>
</feature>
<keyword evidence="4" id="KW-1185">Reference proteome</keyword>
<feature type="compositionally biased region" description="Pro residues" evidence="1">
    <location>
        <begin position="23"/>
        <end position="54"/>
    </location>
</feature>
<gene>
    <name evidence="3" type="ORF">FB470_001187</name>
</gene>
<keyword evidence="2" id="KW-0812">Transmembrane</keyword>
<comment type="caution">
    <text evidence="3">The sequence shown here is derived from an EMBL/GenBank/DDBJ whole genome shotgun (WGS) entry which is preliminary data.</text>
</comment>
<feature type="transmembrane region" description="Helical" evidence="2">
    <location>
        <begin position="198"/>
        <end position="218"/>
    </location>
</feature>
<evidence type="ECO:0000313" key="3">
    <source>
        <dbReference type="EMBL" id="MDQ0377193.1"/>
    </source>
</evidence>
<dbReference type="RefSeq" id="WP_306989381.1">
    <property type="nucleotide sequence ID" value="NZ_JAUSUT010000001.1"/>
</dbReference>
<keyword evidence="2" id="KW-0472">Membrane</keyword>
<proteinExistence type="predicted"/>
<evidence type="ECO:0000256" key="2">
    <source>
        <dbReference type="SAM" id="Phobius"/>
    </source>
</evidence>
<feature type="transmembrane region" description="Helical" evidence="2">
    <location>
        <begin position="300"/>
        <end position="333"/>
    </location>
</feature>
<keyword evidence="2" id="KW-1133">Transmembrane helix</keyword>
<dbReference type="Proteomes" id="UP001229651">
    <property type="component" value="Unassembled WGS sequence"/>
</dbReference>
<feature type="region of interest" description="Disordered" evidence="1">
    <location>
        <begin position="1"/>
        <end position="63"/>
    </location>
</feature>
<organism evidence="3 4">
    <name type="scientific">Amycolatopsis thermophila</name>
    <dbReference type="NCBI Taxonomy" id="206084"/>
    <lineage>
        <taxon>Bacteria</taxon>
        <taxon>Bacillati</taxon>
        <taxon>Actinomycetota</taxon>
        <taxon>Actinomycetes</taxon>
        <taxon>Pseudonocardiales</taxon>
        <taxon>Pseudonocardiaceae</taxon>
        <taxon>Amycolatopsis</taxon>
    </lineage>
</organism>
<feature type="transmembrane region" description="Helical" evidence="2">
    <location>
        <begin position="96"/>
        <end position="116"/>
    </location>
</feature>
<feature type="transmembrane region" description="Helical" evidence="2">
    <location>
        <begin position="224"/>
        <end position="239"/>
    </location>
</feature>
<evidence type="ECO:0000256" key="1">
    <source>
        <dbReference type="SAM" id="MobiDB-lite"/>
    </source>
</evidence>
<feature type="transmembrane region" description="Helical" evidence="2">
    <location>
        <begin position="259"/>
        <end position="280"/>
    </location>
</feature>
<reference evidence="3 4" key="1">
    <citation type="submission" date="2023-07" db="EMBL/GenBank/DDBJ databases">
        <title>Sequencing the genomes of 1000 actinobacteria strains.</title>
        <authorList>
            <person name="Klenk H.-P."/>
        </authorList>
    </citation>
    <scope>NUCLEOTIDE SEQUENCE [LARGE SCALE GENOMIC DNA]</scope>
    <source>
        <strain evidence="3 4">DSM 45805</strain>
    </source>
</reference>
<evidence type="ECO:0000313" key="4">
    <source>
        <dbReference type="Proteomes" id="UP001229651"/>
    </source>
</evidence>
<sequence length="353" mass="36721">MSDTGGWAGPDPEDRPDDATPPAGNPLPPPEPGRQQQPEPPNPGGQYPAPPPGQPYQQYGWGPRPGYGKPGVIPLRPLSVGEILDGAITTMRRHPALVFGSSAVVAVIGAVLQLLASKYLLPDVEALRNLGPAATDQEIQDAALSALGDSALIIGVGGIITLLTQTFLSGFLTVVIGKAVLGRPVTFAEAMAEARPRFLPLLGATIVYGLMVTAGSILCLIPGIWLYTLFGLTTPALVLERAKVGQALTRSRELVSGSWWRCFAILLLAGVIGTVLSYLVDIPFSLAAGGTGVLTGEAVPVGWGGLLLVALGQVIATTIVAPFTANTTALLYIDQRMRKEGMDIQLARAAGTA</sequence>
<accession>A0ABU0EPH5</accession>
<evidence type="ECO:0008006" key="5">
    <source>
        <dbReference type="Google" id="ProtNLM"/>
    </source>
</evidence>
<protein>
    <recommendedName>
        <fullName evidence="5">Integral membrane protein</fullName>
    </recommendedName>
</protein>